<dbReference type="Pfam" id="PF03181">
    <property type="entry name" value="BURP"/>
    <property type="match status" value="1"/>
</dbReference>
<feature type="domain" description="BURP" evidence="8">
    <location>
        <begin position="421"/>
        <end position="635"/>
    </location>
</feature>
<reference evidence="10" key="2">
    <citation type="submission" date="2025-08" db="UniProtKB">
        <authorList>
            <consortium name="RefSeq"/>
        </authorList>
    </citation>
    <scope>IDENTIFICATION</scope>
    <source>
        <tissue evidence="10">Etiolated seedlings</tissue>
    </source>
</reference>
<keyword evidence="3" id="KW-0134">Cell wall</keyword>
<keyword evidence="4" id="KW-0052">Apoplast</keyword>
<evidence type="ECO:0000256" key="1">
    <source>
        <dbReference type="ARBA" id="ARBA00004191"/>
    </source>
</evidence>
<keyword evidence="9" id="KW-1185">Reference proteome</keyword>
<dbReference type="InterPro" id="IPR004873">
    <property type="entry name" value="BURP_dom"/>
</dbReference>
<dbReference type="GeneID" id="101490440"/>
<evidence type="ECO:0000256" key="7">
    <source>
        <dbReference type="SAM" id="SignalP"/>
    </source>
</evidence>
<evidence type="ECO:0000313" key="10">
    <source>
        <dbReference type="RefSeq" id="XP_004509826.1"/>
    </source>
</evidence>
<name>A0A1S2YTV0_CICAR</name>
<dbReference type="InterPro" id="IPR051897">
    <property type="entry name" value="PG-associated_BURP"/>
</dbReference>
<keyword evidence="5 7" id="KW-0732">Signal</keyword>
<dbReference type="SMART" id="SM01045">
    <property type="entry name" value="BURP"/>
    <property type="match status" value="1"/>
</dbReference>
<evidence type="ECO:0000256" key="3">
    <source>
        <dbReference type="ARBA" id="ARBA00022512"/>
    </source>
</evidence>
<reference evidence="9" key="1">
    <citation type="journal article" date="2013" name="Nat. Biotechnol.">
        <title>Draft genome sequence of chickpea (Cicer arietinum) provides a resource for trait improvement.</title>
        <authorList>
            <person name="Varshney R.K."/>
            <person name="Song C."/>
            <person name="Saxena R.K."/>
            <person name="Azam S."/>
            <person name="Yu S."/>
            <person name="Sharpe A.G."/>
            <person name="Cannon S."/>
            <person name="Baek J."/>
            <person name="Rosen B.D."/>
            <person name="Tar'an B."/>
            <person name="Millan T."/>
            <person name="Zhang X."/>
            <person name="Ramsay L.D."/>
            <person name="Iwata A."/>
            <person name="Wang Y."/>
            <person name="Nelson W."/>
            <person name="Farmer A.D."/>
            <person name="Gaur P.M."/>
            <person name="Soderlund C."/>
            <person name="Penmetsa R.V."/>
            <person name="Xu C."/>
            <person name="Bharti A.K."/>
            <person name="He W."/>
            <person name="Winter P."/>
            <person name="Zhao S."/>
            <person name="Hane J.K."/>
            <person name="Carrasquilla-Garcia N."/>
            <person name="Condie J.A."/>
            <person name="Upadhyaya H.D."/>
            <person name="Luo M.C."/>
            <person name="Thudi M."/>
            <person name="Gowda C.L."/>
            <person name="Singh N.P."/>
            <person name="Lichtenzveig J."/>
            <person name="Gali K.K."/>
            <person name="Rubio J."/>
            <person name="Nadarajan N."/>
            <person name="Dolezel J."/>
            <person name="Bansal K.C."/>
            <person name="Xu X."/>
            <person name="Edwards D."/>
            <person name="Zhang G."/>
            <person name="Kahl G."/>
            <person name="Gil J."/>
            <person name="Singh K.B."/>
            <person name="Datta S.K."/>
            <person name="Jackson S.A."/>
            <person name="Wang J."/>
            <person name="Cook D.R."/>
        </authorList>
    </citation>
    <scope>NUCLEOTIDE SEQUENCE [LARGE SCALE GENOMIC DNA]</scope>
    <source>
        <strain evidence="9">cv. CDC Frontier</strain>
    </source>
</reference>
<evidence type="ECO:0000256" key="2">
    <source>
        <dbReference type="ARBA" id="ARBA00004271"/>
    </source>
</evidence>
<dbReference type="STRING" id="3827.A0A1S2YTV0"/>
<evidence type="ECO:0000256" key="5">
    <source>
        <dbReference type="ARBA" id="ARBA00022729"/>
    </source>
</evidence>
<keyword evidence="3" id="KW-0964">Secreted</keyword>
<dbReference type="PaxDb" id="3827-XP_004509826.1"/>
<dbReference type="AlphaFoldDB" id="A0A1S2YTV0"/>
<evidence type="ECO:0000256" key="4">
    <source>
        <dbReference type="ARBA" id="ARBA00022523"/>
    </source>
</evidence>
<proteinExistence type="predicted"/>
<dbReference type="GO" id="GO:0048046">
    <property type="term" value="C:apoplast"/>
    <property type="evidence" value="ECO:0007669"/>
    <property type="project" value="UniProtKB-SubCell"/>
</dbReference>
<comment type="subcellular location">
    <subcellularLocation>
        <location evidence="1">Secreted</location>
        <location evidence="1">Cell wall</location>
    </subcellularLocation>
    <subcellularLocation>
        <location evidence="2">Secreted</location>
        <location evidence="2">Extracellular space</location>
        <location evidence="2">Apoplast</location>
    </subcellularLocation>
</comment>
<organism evidence="9 10">
    <name type="scientific">Cicer arietinum</name>
    <name type="common">Chickpea</name>
    <name type="synonym">Garbanzo</name>
    <dbReference type="NCBI Taxonomy" id="3827"/>
    <lineage>
        <taxon>Eukaryota</taxon>
        <taxon>Viridiplantae</taxon>
        <taxon>Streptophyta</taxon>
        <taxon>Embryophyta</taxon>
        <taxon>Tracheophyta</taxon>
        <taxon>Spermatophyta</taxon>
        <taxon>Magnoliopsida</taxon>
        <taxon>eudicotyledons</taxon>
        <taxon>Gunneridae</taxon>
        <taxon>Pentapetalae</taxon>
        <taxon>rosids</taxon>
        <taxon>fabids</taxon>
        <taxon>Fabales</taxon>
        <taxon>Fabaceae</taxon>
        <taxon>Papilionoideae</taxon>
        <taxon>50 kb inversion clade</taxon>
        <taxon>NPAAA clade</taxon>
        <taxon>Hologalegina</taxon>
        <taxon>IRL clade</taxon>
        <taxon>Cicereae</taxon>
        <taxon>Cicer</taxon>
    </lineage>
</organism>
<gene>
    <name evidence="10" type="primary">LOC101490440</name>
</gene>
<feature type="chain" id="PRO_5010366681" evidence="7">
    <location>
        <begin position="30"/>
        <end position="636"/>
    </location>
</feature>
<dbReference type="RefSeq" id="XP_004509826.1">
    <property type="nucleotide sequence ID" value="XM_004509769.3"/>
</dbReference>
<dbReference type="eggNOG" id="ENOG502QT2V">
    <property type="taxonomic scope" value="Eukaryota"/>
</dbReference>
<accession>A0A1S2YTV0</accession>
<dbReference type="PROSITE" id="PS51277">
    <property type="entry name" value="BURP"/>
    <property type="match status" value="1"/>
</dbReference>
<dbReference type="OrthoDB" id="1395150at2759"/>
<evidence type="ECO:0000256" key="6">
    <source>
        <dbReference type="ARBA" id="ARBA00023180"/>
    </source>
</evidence>
<dbReference type="PANTHER" id="PTHR31458">
    <property type="entry name" value="POLYGALACTURONASE 1 BETA-LIKE PROTEIN 2"/>
    <property type="match status" value="1"/>
</dbReference>
<sequence length="636" mass="70266">MQKQLSHNILRTLFIFTIILLSTLTFCLAIDNAKEKNQNPFTPKAFAIRYWDRVIKNNLPKPSFIFSKASPLSAVDAAAFAKHAAANTLSTKLPEFCSAAHLLCFQDINPSLEKFPKDTDFAVYNKAENFTNYGTSQPGGLSSFKNYSIGLLSAELNEFRTYSRDSASHNESFTTYAENTNAAEEKFNTYGTFAAAGSGDFKVYAKDSNVPNLDFNTYSVSTAGREQTFTSYSEAGNAGNQSFTNYGKDSTRAANRFTAYGTSANVFNSDFSSYTEKGTSANDTFTNYGFNLNNPVNNFKDYGKGSSSANEKFTEYRDEANAGSDSFNSYGESSRAGIHVDFNNYGRKPGFPKLGSDTFKGYGKEADLDHKMSFKSYGVGNPLKDYSKNGISFSSYTKSSSTNSVTVNGSLVKNWVQPGNFFREGMLKEGTVMPMPDIVDKLPKRSFLPRSILTKLPFASSKLNEMKHVFRVAEKSSIEKMIVDALSECERSPSQGETKRCVGSIEDMIDFATFVLGRNLTVRSIENVNGSGKNVMVGRVKGINGGKVTQSVSCHQSLFPYLLYYCHSVPDVRVYEADLLEPKSKVKINHGVVICHLDTSAWSSTHDAFVALGFGPGQIEVCHWIFENDMTWTTVD</sequence>
<dbReference type="PANTHER" id="PTHR31458:SF2">
    <property type="entry name" value="POLYGALACTURONASE 1 BETA-LIKE PROTEIN 2"/>
    <property type="match status" value="1"/>
</dbReference>
<dbReference type="KEGG" id="cam:101490440"/>
<feature type="signal peptide" evidence="7">
    <location>
        <begin position="1"/>
        <end position="29"/>
    </location>
</feature>
<dbReference type="Proteomes" id="UP000087171">
    <property type="component" value="Chromosome Ca7"/>
</dbReference>
<evidence type="ECO:0000259" key="8">
    <source>
        <dbReference type="PROSITE" id="PS51277"/>
    </source>
</evidence>
<evidence type="ECO:0000313" key="9">
    <source>
        <dbReference type="Proteomes" id="UP000087171"/>
    </source>
</evidence>
<protein>
    <submittedName>
        <fullName evidence="10">Polygalacturonase 1 beta-like protein 3</fullName>
    </submittedName>
</protein>
<keyword evidence="6" id="KW-0325">Glycoprotein</keyword>